<dbReference type="SUPFAM" id="SSF49899">
    <property type="entry name" value="Concanavalin A-like lectins/glucanases"/>
    <property type="match status" value="4"/>
</dbReference>
<feature type="domain" description="Galectin" evidence="2">
    <location>
        <begin position="14"/>
        <end position="146"/>
    </location>
</feature>
<accession>A0A8B8DSM9</accession>
<dbReference type="PROSITE" id="PS51304">
    <property type="entry name" value="GALECTIN"/>
    <property type="match status" value="4"/>
</dbReference>
<dbReference type="Pfam" id="PF00337">
    <property type="entry name" value="Gal-bind_lectin"/>
    <property type="match status" value="4"/>
</dbReference>
<gene>
    <name evidence="4" type="primary">LOC111128967</name>
</gene>
<dbReference type="InterPro" id="IPR013320">
    <property type="entry name" value="ConA-like_dom_sf"/>
</dbReference>
<feature type="domain" description="Galectin" evidence="2">
    <location>
        <begin position="287"/>
        <end position="419"/>
    </location>
</feature>
<evidence type="ECO:0000313" key="4">
    <source>
        <dbReference type="RefSeq" id="XP_022330658.1"/>
    </source>
</evidence>
<reference evidence="4" key="1">
    <citation type="submission" date="2025-08" db="UniProtKB">
        <authorList>
            <consortium name="RefSeq"/>
        </authorList>
    </citation>
    <scope>IDENTIFICATION</scope>
    <source>
        <tissue evidence="4">Whole sample</tissue>
    </source>
</reference>
<dbReference type="RefSeq" id="XP_022330658.1">
    <property type="nucleotide sequence ID" value="XM_022474950.1"/>
</dbReference>
<dbReference type="OrthoDB" id="6119971at2759"/>
<proteinExistence type="predicted"/>
<dbReference type="GeneID" id="111128967"/>
<evidence type="ECO:0000313" key="3">
    <source>
        <dbReference type="Proteomes" id="UP000694844"/>
    </source>
</evidence>
<name>A0A8B8DSM9_CRAVI</name>
<feature type="domain" description="Galectin" evidence="2">
    <location>
        <begin position="153"/>
        <end position="281"/>
    </location>
</feature>
<dbReference type="PANTHER" id="PTHR11346">
    <property type="entry name" value="GALECTIN"/>
    <property type="match status" value="1"/>
</dbReference>
<keyword evidence="1" id="KW-0430">Lectin</keyword>
<dbReference type="GO" id="GO:0016936">
    <property type="term" value="F:galactoside binding"/>
    <property type="evidence" value="ECO:0007669"/>
    <property type="project" value="TreeGrafter"/>
</dbReference>
<dbReference type="SMART" id="SM00908">
    <property type="entry name" value="Gal-bind_lectin"/>
    <property type="match status" value="4"/>
</dbReference>
<dbReference type="KEGG" id="cvn:111128967"/>
<dbReference type="InterPro" id="IPR044156">
    <property type="entry name" value="Galectin-like"/>
</dbReference>
<dbReference type="AlphaFoldDB" id="A0A8B8DSM9"/>
<dbReference type="GO" id="GO:0030246">
    <property type="term" value="F:carbohydrate binding"/>
    <property type="evidence" value="ECO:0007669"/>
    <property type="project" value="UniProtKB-KW"/>
</dbReference>
<dbReference type="CDD" id="cd00070">
    <property type="entry name" value="GLECT"/>
    <property type="match status" value="4"/>
</dbReference>
<feature type="domain" description="Galectin" evidence="2">
    <location>
        <begin position="425"/>
        <end position="557"/>
    </location>
</feature>
<evidence type="ECO:0000259" key="2">
    <source>
        <dbReference type="PROSITE" id="PS51304"/>
    </source>
</evidence>
<protein>
    <submittedName>
        <fullName evidence="4">Uncharacterized protein LOC111128967</fullName>
    </submittedName>
</protein>
<organism evidence="3 4">
    <name type="scientific">Crassostrea virginica</name>
    <name type="common">Eastern oyster</name>
    <dbReference type="NCBI Taxonomy" id="6565"/>
    <lineage>
        <taxon>Eukaryota</taxon>
        <taxon>Metazoa</taxon>
        <taxon>Spiralia</taxon>
        <taxon>Lophotrochozoa</taxon>
        <taxon>Mollusca</taxon>
        <taxon>Bivalvia</taxon>
        <taxon>Autobranchia</taxon>
        <taxon>Pteriomorphia</taxon>
        <taxon>Ostreida</taxon>
        <taxon>Ostreoidea</taxon>
        <taxon>Ostreidae</taxon>
        <taxon>Crassostrea</taxon>
    </lineage>
</organism>
<sequence>MRIREAGKRKDTTKVYQIPDGLFPGQQVMLRGRVPWGSKSFSINFSATPRMGEGDILFHLNPRPSEGVCIRNALLNGSWGAEEKWQPYFPFDDGRSFSVKIEVTNDAFRTFVNGRPFVDFLHRADFRAGKYLILREGAEYYDVIFQSKPNIPLTTAIHNGMRIGKTIRIRGMCTAQDGFAINFNDNRNNIYFHFNARSAQRTVVRNSYFGSWGNEETAISKEFPFYPFLYFDASFVCMEDKFAVYVNDEHFIDFTHRGNPNNISVLQIKGSVNVLDTECLEPIGEDAMTEVDSGLENGDLFVLNGLMTERGKTFAVNFLNGFTENDDIALHFNPRKTTGEVVLNSRYAGAWQSEEKVALPGVFWSNRPFQVKVETKRNKFKIYVNGIDLAKYKIRGNVEDVHAVQVKGDVFLLETLLLKRLIKPVWERLTGGIRPGTWVTLQGTPKKNWQQFVVNFALDDTLDGDIAFHFNVRRGARQVVRNHRQSGAWGREETVTPFFAFDSEATFEIVFFVKDEKFLIYFNGKLFFEFVHRVPVERITHIYLDGDCNFYEPEVVI</sequence>
<dbReference type="PANTHER" id="PTHR11346:SF147">
    <property type="entry name" value="GALECTIN"/>
    <property type="match status" value="1"/>
</dbReference>
<dbReference type="Gene3D" id="2.60.120.200">
    <property type="match status" value="4"/>
</dbReference>
<evidence type="ECO:0000256" key="1">
    <source>
        <dbReference type="ARBA" id="ARBA00022734"/>
    </source>
</evidence>
<dbReference type="InterPro" id="IPR001079">
    <property type="entry name" value="Galectin_CRD"/>
</dbReference>
<keyword evidence="3" id="KW-1185">Reference proteome</keyword>
<dbReference type="Proteomes" id="UP000694844">
    <property type="component" value="Chromosome 4"/>
</dbReference>
<dbReference type="SMART" id="SM00276">
    <property type="entry name" value="GLECT"/>
    <property type="match status" value="4"/>
</dbReference>